<dbReference type="EMBL" id="QURB01000001">
    <property type="protein sequence ID" value="RFC55540.1"/>
    <property type="molecule type" value="Genomic_DNA"/>
</dbReference>
<evidence type="ECO:0000313" key="2">
    <source>
        <dbReference type="Proteomes" id="UP000257127"/>
    </source>
</evidence>
<accession>A0A3E1F155</accession>
<organism evidence="1 2">
    <name type="scientific">Brumimicrobium aurantiacum</name>
    <dbReference type="NCBI Taxonomy" id="1737063"/>
    <lineage>
        <taxon>Bacteria</taxon>
        <taxon>Pseudomonadati</taxon>
        <taxon>Bacteroidota</taxon>
        <taxon>Flavobacteriia</taxon>
        <taxon>Flavobacteriales</taxon>
        <taxon>Crocinitomicaceae</taxon>
        <taxon>Brumimicrobium</taxon>
    </lineage>
</organism>
<evidence type="ECO:0000313" key="1">
    <source>
        <dbReference type="EMBL" id="RFC55540.1"/>
    </source>
</evidence>
<reference evidence="1 2" key="1">
    <citation type="submission" date="2018-08" db="EMBL/GenBank/DDBJ databases">
        <title>The draft genome squence of Brumimicrobium sp. N62.</title>
        <authorList>
            <person name="Du Z.-J."/>
            <person name="Luo H.-R."/>
        </authorList>
    </citation>
    <scope>NUCLEOTIDE SEQUENCE [LARGE SCALE GENOMIC DNA]</scope>
    <source>
        <strain evidence="1 2">N62</strain>
    </source>
</reference>
<protein>
    <recommendedName>
        <fullName evidence="3">DUF5050 domain-containing protein</fullName>
    </recommendedName>
</protein>
<proteinExistence type="predicted"/>
<dbReference type="AlphaFoldDB" id="A0A3E1F155"/>
<dbReference type="Proteomes" id="UP000257127">
    <property type="component" value="Unassembled WGS sequence"/>
</dbReference>
<keyword evidence="2" id="KW-1185">Reference proteome</keyword>
<gene>
    <name evidence="1" type="ORF">DXU93_00995</name>
</gene>
<dbReference type="SUPFAM" id="SSF82171">
    <property type="entry name" value="DPP6 N-terminal domain-like"/>
    <property type="match status" value="1"/>
</dbReference>
<comment type="caution">
    <text evidence="1">The sequence shown here is derived from an EMBL/GenBank/DDBJ whole genome shotgun (WGS) entry which is preliminary data.</text>
</comment>
<dbReference type="RefSeq" id="WP_116879376.1">
    <property type="nucleotide sequence ID" value="NZ_QURB01000001.1"/>
</dbReference>
<name>A0A3E1F155_9FLAO</name>
<dbReference type="OrthoDB" id="8432779at2"/>
<sequence>MQKKYTIIPIVVFVLLGLFFLVEGQTMTPTETTTKKKISNQKLENDTTSLINEFIDKNKAMEMIVEEGFVGPEFCNARKIIYTNKAGNQLWLKNLINGEVSLLLTAKDLHNNYDWNSNCDGVIYKQKNEKYETTFYSLDIESNDTKALQNIPELTAINSFSVSDVIYFLEEENLQIKGMIGDSVWSVTNDELNYYNLIISPNGDKMVAHAGTNTFVIDLKTHRKKLLCKGIFTDWHLDNEHLIGFIDESIDGHSITNSDILLCNSTTMKTTKITETDGFFEAFPSFIDQNTIGFSDLHKGGVYKMEIEL</sequence>
<evidence type="ECO:0008006" key="3">
    <source>
        <dbReference type="Google" id="ProtNLM"/>
    </source>
</evidence>